<evidence type="ECO:0000259" key="4">
    <source>
        <dbReference type="SMART" id="SM00701"/>
    </source>
</evidence>
<dbReference type="EMBL" id="BAAARW010000020">
    <property type="protein sequence ID" value="GAA2433178.1"/>
    <property type="molecule type" value="Genomic_DNA"/>
</dbReference>
<dbReference type="RefSeq" id="WP_344592587.1">
    <property type="nucleotide sequence ID" value="NZ_BAAARW010000020.1"/>
</dbReference>
<dbReference type="CDD" id="cd06583">
    <property type="entry name" value="PGRP"/>
    <property type="match status" value="1"/>
</dbReference>
<comment type="similarity">
    <text evidence="1">Belongs to the N-acetylmuramoyl-L-alanine amidase 2 family.</text>
</comment>
<dbReference type="PANTHER" id="PTHR11022:SF41">
    <property type="entry name" value="PEPTIDOGLYCAN-RECOGNITION PROTEIN LC-RELATED"/>
    <property type="match status" value="1"/>
</dbReference>
<dbReference type="PANTHER" id="PTHR11022">
    <property type="entry name" value="PEPTIDOGLYCAN RECOGNITION PROTEIN"/>
    <property type="match status" value="1"/>
</dbReference>
<feature type="compositionally biased region" description="Basic and acidic residues" evidence="2">
    <location>
        <begin position="240"/>
        <end position="254"/>
    </location>
</feature>
<dbReference type="SMART" id="SM00644">
    <property type="entry name" value="Ami_2"/>
    <property type="match status" value="1"/>
</dbReference>
<sequence>MFGDSPLDRRTLLRGAAAVTGGSLLGVTATALPASALAAPRVYTRAEWNARPPKSTAVVLDRAPDRIIVHHTASANQTDYSLDAAFALSRSIQNFHMDSNGWDDTGQQLTISRGGHLMEGRNRSLEAIAAGDHVMGAQTSGQNDHTIGIENEGLYMTEGPTVALWDRLVETCAWLCDNYSLDPVVAIVGHRDYVATACPGDVLYARLPELRDAVGAKLGKAPARRSKARPTPSPYPGPRHTFDHGPARAPGELR</sequence>
<dbReference type="SUPFAM" id="SSF55846">
    <property type="entry name" value="N-acetylmuramoyl-L-alanine amidase-like"/>
    <property type="match status" value="1"/>
</dbReference>
<feature type="domain" description="N-acetylmuramoyl-L-alanine amidase" evidence="3">
    <location>
        <begin position="52"/>
        <end position="200"/>
    </location>
</feature>
<dbReference type="PROSITE" id="PS51318">
    <property type="entry name" value="TAT"/>
    <property type="match status" value="1"/>
</dbReference>
<reference evidence="5 6" key="1">
    <citation type="journal article" date="2019" name="Int. J. Syst. Evol. Microbiol.">
        <title>The Global Catalogue of Microorganisms (GCM) 10K type strain sequencing project: providing services to taxonomists for standard genome sequencing and annotation.</title>
        <authorList>
            <consortium name="The Broad Institute Genomics Platform"/>
            <consortium name="The Broad Institute Genome Sequencing Center for Infectious Disease"/>
            <person name="Wu L."/>
            <person name="Ma J."/>
        </authorList>
    </citation>
    <scope>NUCLEOTIDE SEQUENCE [LARGE SCALE GENOMIC DNA]</scope>
    <source>
        <strain evidence="5 6">JCM 3325</strain>
    </source>
</reference>
<comment type="caution">
    <text evidence="5">The sequence shown here is derived from an EMBL/GenBank/DDBJ whole genome shotgun (WGS) entry which is preliminary data.</text>
</comment>
<name>A0ABN3JN90_9ACTN</name>
<evidence type="ECO:0000259" key="3">
    <source>
        <dbReference type="SMART" id="SM00644"/>
    </source>
</evidence>
<dbReference type="InterPro" id="IPR006619">
    <property type="entry name" value="PGRP_domain_met/bac"/>
</dbReference>
<evidence type="ECO:0000313" key="5">
    <source>
        <dbReference type="EMBL" id="GAA2433178.1"/>
    </source>
</evidence>
<evidence type="ECO:0000313" key="6">
    <source>
        <dbReference type="Proteomes" id="UP001501231"/>
    </source>
</evidence>
<feature type="region of interest" description="Disordered" evidence="2">
    <location>
        <begin position="217"/>
        <end position="254"/>
    </location>
</feature>
<proteinExistence type="inferred from homology"/>
<dbReference type="InterPro" id="IPR006311">
    <property type="entry name" value="TAT_signal"/>
</dbReference>
<accession>A0ABN3JN90</accession>
<protein>
    <recommendedName>
        <fullName evidence="7">N-acetylmuramoyl-L-alanine amidase</fullName>
    </recommendedName>
</protein>
<evidence type="ECO:0000256" key="1">
    <source>
        <dbReference type="ARBA" id="ARBA00007553"/>
    </source>
</evidence>
<dbReference type="Proteomes" id="UP001501231">
    <property type="component" value="Unassembled WGS sequence"/>
</dbReference>
<organism evidence="5 6">
    <name type="scientific">Actinomadura vinacea</name>
    <dbReference type="NCBI Taxonomy" id="115336"/>
    <lineage>
        <taxon>Bacteria</taxon>
        <taxon>Bacillati</taxon>
        <taxon>Actinomycetota</taxon>
        <taxon>Actinomycetes</taxon>
        <taxon>Streptosporangiales</taxon>
        <taxon>Thermomonosporaceae</taxon>
        <taxon>Actinomadura</taxon>
    </lineage>
</organism>
<feature type="domain" description="Peptidoglycan recognition protein family" evidence="4">
    <location>
        <begin position="40"/>
        <end position="194"/>
    </location>
</feature>
<dbReference type="Gene3D" id="3.40.80.10">
    <property type="entry name" value="Peptidoglycan recognition protein-like"/>
    <property type="match status" value="1"/>
</dbReference>
<evidence type="ECO:0008006" key="7">
    <source>
        <dbReference type="Google" id="ProtNLM"/>
    </source>
</evidence>
<dbReference type="Pfam" id="PF01510">
    <property type="entry name" value="Amidase_2"/>
    <property type="match status" value="1"/>
</dbReference>
<keyword evidence="6" id="KW-1185">Reference proteome</keyword>
<evidence type="ECO:0000256" key="2">
    <source>
        <dbReference type="SAM" id="MobiDB-lite"/>
    </source>
</evidence>
<dbReference type="InterPro" id="IPR036505">
    <property type="entry name" value="Amidase/PGRP_sf"/>
</dbReference>
<dbReference type="InterPro" id="IPR002502">
    <property type="entry name" value="Amidase_domain"/>
</dbReference>
<gene>
    <name evidence="5" type="ORF">GCM10010191_54140</name>
</gene>
<dbReference type="InterPro" id="IPR015510">
    <property type="entry name" value="PGRP"/>
</dbReference>
<dbReference type="SMART" id="SM00701">
    <property type="entry name" value="PGRP"/>
    <property type="match status" value="1"/>
</dbReference>